<feature type="transmembrane region" description="Helical" evidence="1">
    <location>
        <begin position="15"/>
        <end position="33"/>
    </location>
</feature>
<keyword evidence="1" id="KW-0812">Transmembrane</keyword>
<dbReference type="RefSeq" id="WP_091576638.1">
    <property type="nucleotide sequence ID" value="NZ_FLRH01000003.1"/>
</dbReference>
<dbReference type="EMBL" id="FLRH01000003">
    <property type="protein sequence ID" value="SBT67264.1"/>
    <property type="molecule type" value="Genomic_DNA"/>
</dbReference>
<dbReference type="OrthoDB" id="3686802at2"/>
<dbReference type="GO" id="GO:0140359">
    <property type="term" value="F:ABC-type transporter activity"/>
    <property type="evidence" value="ECO:0007669"/>
    <property type="project" value="InterPro"/>
</dbReference>
<keyword evidence="1" id="KW-0472">Membrane</keyword>
<feature type="transmembrane region" description="Helical" evidence="1">
    <location>
        <begin position="161"/>
        <end position="180"/>
    </location>
</feature>
<evidence type="ECO:0000313" key="2">
    <source>
        <dbReference type="EMBL" id="SBT67264.1"/>
    </source>
</evidence>
<keyword evidence="3" id="KW-1185">Reference proteome</keyword>
<proteinExistence type="predicted"/>
<sequence length="262" mass="26842">MPDVLTKTLWDGRRGLAGFAAGTALIGAAYAGFYPQVADGAMGQTVQGFSPALREALRMDDLASAAGYLGSSVFGIIVPLVAVIFGITTGTRAIAGDEEAGYLDLLLAHPVGRTRLLLHRFAALTVGATLIAGVVLLAMLAVRPGARLDSISAGQFTAQCLALALLIVVFGTIAMTIGAATGSRPAALAGTAGVAVLTYAAGTAATQLDADALRYASPFHYYIGGEPLRNGFQWTDLGVLTAVVAVLLSIAVSTFNRRDLTS</sequence>
<dbReference type="Pfam" id="PF12679">
    <property type="entry name" value="ABC2_membrane_2"/>
    <property type="match status" value="1"/>
</dbReference>
<evidence type="ECO:0000256" key="1">
    <source>
        <dbReference type="SAM" id="Phobius"/>
    </source>
</evidence>
<name>A0A1A9BE72_9ACTN</name>
<keyword evidence="1" id="KW-1133">Transmembrane helix</keyword>
<accession>A0A1A9BE72</accession>
<evidence type="ECO:0000313" key="3">
    <source>
        <dbReference type="Proteomes" id="UP000199558"/>
    </source>
</evidence>
<dbReference type="AlphaFoldDB" id="A0A1A9BE72"/>
<feature type="transmembrane region" description="Helical" evidence="1">
    <location>
        <begin position="121"/>
        <end position="141"/>
    </location>
</feature>
<dbReference type="GO" id="GO:0005886">
    <property type="term" value="C:plasma membrane"/>
    <property type="evidence" value="ECO:0007669"/>
    <property type="project" value="UniProtKB-SubCell"/>
</dbReference>
<dbReference type="Proteomes" id="UP000199558">
    <property type="component" value="Unassembled WGS sequence"/>
</dbReference>
<dbReference type="STRING" id="946078.GA0070622_4319"/>
<feature type="transmembrane region" description="Helical" evidence="1">
    <location>
        <begin position="237"/>
        <end position="255"/>
    </location>
</feature>
<feature type="transmembrane region" description="Helical" evidence="1">
    <location>
        <begin position="65"/>
        <end position="87"/>
    </location>
</feature>
<organism evidence="2 3">
    <name type="scientific">Micromonospora sediminicola</name>
    <dbReference type="NCBI Taxonomy" id="946078"/>
    <lineage>
        <taxon>Bacteria</taxon>
        <taxon>Bacillati</taxon>
        <taxon>Actinomycetota</taxon>
        <taxon>Actinomycetes</taxon>
        <taxon>Micromonosporales</taxon>
        <taxon>Micromonosporaceae</taxon>
        <taxon>Micromonospora</taxon>
    </lineage>
</organism>
<gene>
    <name evidence="2" type="ORF">GA0070622_4319</name>
</gene>
<dbReference type="PANTHER" id="PTHR37305">
    <property type="entry name" value="INTEGRAL MEMBRANE PROTEIN-RELATED"/>
    <property type="match status" value="1"/>
</dbReference>
<dbReference type="PANTHER" id="PTHR37305:SF1">
    <property type="entry name" value="MEMBRANE PROTEIN"/>
    <property type="match status" value="1"/>
</dbReference>
<protein>
    <submittedName>
        <fullName evidence="2">ABC-2 type transport system permease protein</fullName>
    </submittedName>
</protein>
<reference evidence="3" key="1">
    <citation type="submission" date="2016-06" db="EMBL/GenBank/DDBJ databases">
        <authorList>
            <person name="Varghese N."/>
            <person name="Submissions Spin"/>
        </authorList>
    </citation>
    <scope>NUCLEOTIDE SEQUENCE [LARGE SCALE GENOMIC DNA]</scope>
    <source>
        <strain evidence="3">DSM 45794</strain>
    </source>
</reference>
<feature type="transmembrane region" description="Helical" evidence="1">
    <location>
        <begin position="187"/>
        <end position="208"/>
    </location>
</feature>